<dbReference type="InterPro" id="IPR029066">
    <property type="entry name" value="PLP-binding_barrel"/>
</dbReference>
<dbReference type="Gene3D" id="2.40.37.10">
    <property type="entry name" value="Lyase, Ornithine Decarboxylase, Chain A, domain 1"/>
    <property type="match status" value="1"/>
</dbReference>
<dbReference type="PANTHER" id="PTHR30511:SF0">
    <property type="entry name" value="ALANINE RACEMASE, CATABOLIC-RELATED"/>
    <property type="match status" value="1"/>
</dbReference>
<evidence type="ECO:0008006" key="9">
    <source>
        <dbReference type="Google" id="ProtNLM"/>
    </source>
</evidence>
<evidence type="ECO:0000313" key="8">
    <source>
        <dbReference type="Proteomes" id="UP001314263"/>
    </source>
</evidence>
<feature type="chain" id="PRO_5043886344" description="Alanine racemase" evidence="4">
    <location>
        <begin position="30"/>
        <end position="396"/>
    </location>
</feature>
<accession>A0AAV1IA58</accession>
<evidence type="ECO:0000256" key="2">
    <source>
        <dbReference type="ARBA" id="ARBA00022898"/>
    </source>
</evidence>
<comment type="caution">
    <text evidence="7">The sequence shown here is derived from an EMBL/GenBank/DDBJ whole genome shotgun (WGS) entry which is preliminary data.</text>
</comment>
<dbReference type="AlphaFoldDB" id="A0AAV1IA58"/>
<dbReference type="InterPro" id="IPR009006">
    <property type="entry name" value="Ala_racemase/Decarboxylase_C"/>
</dbReference>
<dbReference type="Pfam" id="PF01168">
    <property type="entry name" value="Ala_racemase_N"/>
    <property type="match status" value="1"/>
</dbReference>
<evidence type="ECO:0000256" key="4">
    <source>
        <dbReference type="SAM" id="SignalP"/>
    </source>
</evidence>
<keyword evidence="2" id="KW-0663">Pyridoxal phosphate</keyword>
<evidence type="ECO:0000259" key="5">
    <source>
        <dbReference type="Pfam" id="PF00842"/>
    </source>
</evidence>
<name>A0AAV1IA58_9CHLO</name>
<evidence type="ECO:0000256" key="1">
    <source>
        <dbReference type="ARBA" id="ARBA00001933"/>
    </source>
</evidence>
<feature type="domain" description="Alanine racemase C-terminal" evidence="5">
    <location>
        <begin position="281"/>
        <end position="369"/>
    </location>
</feature>
<dbReference type="Proteomes" id="UP001314263">
    <property type="component" value="Unassembled WGS sequence"/>
</dbReference>
<dbReference type="Pfam" id="PF00842">
    <property type="entry name" value="Ala_racemase_C"/>
    <property type="match status" value="1"/>
</dbReference>
<feature type="signal peptide" evidence="4">
    <location>
        <begin position="1"/>
        <end position="29"/>
    </location>
</feature>
<keyword evidence="3" id="KW-0413">Isomerase</keyword>
<feature type="domain" description="Alanine racemase N-terminal" evidence="6">
    <location>
        <begin position="61"/>
        <end position="270"/>
    </location>
</feature>
<evidence type="ECO:0000313" key="7">
    <source>
        <dbReference type="EMBL" id="CAK0782824.1"/>
    </source>
</evidence>
<dbReference type="PRINTS" id="PR00992">
    <property type="entry name" value="ALARACEMASE"/>
</dbReference>
<dbReference type="SUPFAM" id="SSF50621">
    <property type="entry name" value="Alanine racemase C-terminal domain-like"/>
    <property type="match status" value="1"/>
</dbReference>
<dbReference type="InterPro" id="IPR011079">
    <property type="entry name" value="Ala_racemase_C"/>
</dbReference>
<dbReference type="GO" id="GO:0030632">
    <property type="term" value="P:D-alanine biosynthetic process"/>
    <property type="evidence" value="ECO:0007669"/>
    <property type="project" value="TreeGrafter"/>
</dbReference>
<proteinExistence type="predicted"/>
<keyword evidence="4" id="KW-0732">Signal</keyword>
<organism evidence="7 8">
    <name type="scientific">Coccomyxa viridis</name>
    <dbReference type="NCBI Taxonomy" id="1274662"/>
    <lineage>
        <taxon>Eukaryota</taxon>
        <taxon>Viridiplantae</taxon>
        <taxon>Chlorophyta</taxon>
        <taxon>core chlorophytes</taxon>
        <taxon>Trebouxiophyceae</taxon>
        <taxon>Trebouxiophyceae incertae sedis</taxon>
        <taxon>Coccomyxaceae</taxon>
        <taxon>Coccomyxa</taxon>
    </lineage>
</organism>
<dbReference type="InterPro" id="IPR001608">
    <property type="entry name" value="Ala_racemase_N"/>
</dbReference>
<sequence>MCATDPGMLVKSLLMAVAALAVLSLAVSTAPAIEQSPGERQRFRVLGPLRTYTTSQSWIEVDYGRLAGNAAAVLRHLPAGALPLAMVQGNGYGHGLDLAAKAFMGAGFQELGVNDINEAITLRQEGVEVPIHVMLQPDYLTARVAALEDLEIYVEDLTFTKLLCSETMAVKRERPMQVHIMVALRPAVQGVVSKEDALELIEYIEACSSLQLRGLAADYGLPEELQNFAAELSQTGASIKAVNMAASPHMLRNKGYALDIVRVGAALYGQQETVPGTRSAARWLSRIVSLRKVAEGDVLHDGHRAKADMEVAVIYHGYTDAYQVDEFVVMGKKCQRVDLANSMHVTMINVSHVAGVRVGDLVRLHGCSAEEDGICLKKPLSLAAVSIGVPRIPKWD</sequence>
<reference evidence="7 8" key="1">
    <citation type="submission" date="2023-10" db="EMBL/GenBank/DDBJ databases">
        <authorList>
            <person name="Maclean D."/>
            <person name="Macfadyen A."/>
        </authorList>
    </citation>
    <scope>NUCLEOTIDE SEQUENCE [LARGE SCALE GENOMIC DNA]</scope>
</reference>
<dbReference type="Gene3D" id="3.20.20.10">
    <property type="entry name" value="Alanine racemase"/>
    <property type="match status" value="1"/>
</dbReference>
<dbReference type="GO" id="GO:0005829">
    <property type="term" value="C:cytosol"/>
    <property type="evidence" value="ECO:0007669"/>
    <property type="project" value="TreeGrafter"/>
</dbReference>
<evidence type="ECO:0000259" key="6">
    <source>
        <dbReference type="Pfam" id="PF01168"/>
    </source>
</evidence>
<dbReference type="EMBL" id="CAUYUE010000007">
    <property type="protein sequence ID" value="CAK0782824.1"/>
    <property type="molecule type" value="Genomic_DNA"/>
</dbReference>
<dbReference type="GO" id="GO:0008784">
    <property type="term" value="F:alanine racemase activity"/>
    <property type="evidence" value="ECO:0007669"/>
    <property type="project" value="InterPro"/>
</dbReference>
<evidence type="ECO:0000256" key="3">
    <source>
        <dbReference type="ARBA" id="ARBA00023235"/>
    </source>
</evidence>
<dbReference type="InterPro" id="IPR000821">
    <property type="entry name" value="Ala_racemase"/>
</dbReference>
<keyword evidence="8" id="KW-1185">Reference proteome</keyword>
<dbReference type="SUPFAM" id="SSF51419">
    <property type="entry name" value="PLP-binding barrel"/>
    <property type="match status" value="1"/>
</dbReference>
<comment type="cofactor">
    <cofactor evidence="1">
        <name>pyridoxal 5'-phosphate</name>
        <dbReference type="ChEBI" id="CHEBI:597326"/>
    </cofactor>
</comment>
<dbReference type="GO" id="GO:0030170">
    <property type="term" value="F:pyridoxal phosphate binding"/>
    <property type="evidence" value="ECO:0007669"/>
    <property type="project" value="TreeGrafter"/>
</dbReference>
<protein>
    <recommendedName>
        <fullName evidence="9">Alanine racemase</fullName>
    </recommendedName>
</protein>
<dbReference type="PANTHER" id="PTHR30511">
    <property type="entry name" value="ALANINE RACEMASE"/>
    <property type="match status" value="1"/>
</dbReference>
<gene>
    <name evidence="7" type="ORF">CVIRNUC_006019</name>
</gene>